<evidence type="ECO:0000313" key="1">
    <source>
        <dbReference type="EMBL" id="GAJ10856.1"/>
    </source>
</evidence>
<organism evidence="1">
    <name type="scientific">marine sediment metagenome</name>
    <dbReference type="NCBI Taxonomy" id="412755"/>
    <lineage>
        <taxon>unclassified sequences</taxon>
        <taxon>metagenomes</taxon>
        <taxon>ecological metagenomes</taxon>
    </lineage>
</organism>
<protein>
    <submittedName>
        <fullName evidence="1">Uncharacterized protein</fullName>
    </submittedName>
</protein>
<dbReference type="EMBL" id="BARW01029564">
    <property type="protein sequence ID" value="GAJ10856.1"/>
    <property type="molecule type" value="Genomic_DNA"/>
</dbReference>
<comment type="caution">
    <text evidence="1">The sequence shown here is derived from an EMBL/GenBank/DDBJ whole genome shotgun (WGS) entry which is preliminary data.</text>
</comment>
<reference evidence="1" key="1">
    <citation type="journal article" date="2014" name="Front. Microbiol.">
        <title>High frequency of phylogenetically diverse reductive dehalogenase-homologous genes in deep subseafloor sedimentary metagenomes.</title>
        <authorList>
            <person name="Kawai M."/>
            <person name="Futagami T."/>
            <person name="Toyoda A."/>
            <person name="Takaki Y."/>
            <person name="Nishi S."/>
            <person name="Hori S."/>
            <person name="Arai W."/>
            <person name="Tsubouchi T."/>
            <person name="Morono Y."/>
            <person name="Uchiyama I."/>
            <person name="Ito T."/>
            <person name="Fujiyama A."/>
            <person name="Inagaki F."/>
            <person name="Takami H."/>
        </authorList>
    </citation>
    <scope>NUCLEOTIDE SEQUENCE</scope>
    <source>
        <strain evidence="1">Expedition CK06-06</strain>
    </source>
</reference>
<dbReference type="AlphaFoldDB" id="X1VBJ4"/>
<sequence>MKKGIEVAVYIAGALASIDRDMEIANGGTIGFPVEVARQVKAIKPEVEVVGYVPFNDREEWEMYKEMGVAPFDLYDRIVYSESEEGIKLRALRRIKRKIDIHIIYYDTKKIRNSMKKTKDYLGIGKGFHYRFLNIHYFSPFMIIVFGDKVLLASWHKTPSGILIKSSEIAETNKRYILSLWKI</sequence>
<gene>
    <name evidence="1" type="ORF">S12H4_47478</name>
</gene>
<proteinExistence type="predicted"/>
<accession>X1VBJ4</accession>
<name>X1VBJ4_9ZZZZ</name>
<feature type="non-terminal residue" evidence="1">
    <location>
        <position position="183"/>
    </location>
</feature>